<feature type="domain" description="Major facilitator superfamily (MFS) profile" evidence="8">
    <location>
        <begin position="28"/>
        <end position="414"/>
    </location>
</feature>
<gene>
    <name evidence="9" type="ORF">CHH67_10300</name>
</gene>
<dbReference type="InterPro" id="IPR036259">
    <property type="entry name" value="MFS_trans_sf"/>
</dbReference>
<feature type="transmembrane region" description="Helical" evidence="7">
    <location>
        <begin position="391"/>
        <end position="409"/>
    </location>
</feature>
<reference evidence="9 10" key="1">
    <citation type="submission" date="2017-07" db="EMBL/GenBank/DDBJ databases">
        <title>Isolation and whole genome analysis of endospore-forming bacteria from heroin.</title>
        <authorList>
            <person name="Kalinowski J."/>
            <person name="Ahrens B."/>
            <person name="Al-Dilaimi A."/>
            <person name="Winkler A."/>
            <person name="Wibberg D."/>
            <person name="Schleenbecker U."/>
            <person name="Ruckert C."/>
            <person name="Wolfel R."/>
            <person name="Grass G."/>
        </authorList>
    </citation>
    <scope>NUCLEOTIDE SEQUENCE [LARGE SCALE GENOMIC DNA]</scope>
    <source>
        <strain evidence="9 10">7537-G1</strain>
    </source>
</reference>
<dbReference type="Proteomes" id="UP000215596">
    <property type="component" value="Unassembled WGS sequence"/>
</dbReference>
<evidence type="ECO:0000313" key="10">
    <source>
        <dbReference type="Proteomes" id="UP000215596"/>
    </source>
</evidence>
<feature type="transmembrane region" description="Helical" evidence="7">
    <location>
        <begin position="159"/>
        <end position="183"/>
    </location>
</feature>
<evidence type="ECO:0000256" key="1">
    <source>
        <dbReference type="ARBA" id="ARBA00004651"/>
    </source>
</evidence>
<feature type="transmembrane region" description="Helical" evidence="7">
    <location>
        <begin position="333"/>
        <end position="350"/>
    </location>
</feature>
<evidence type="ECO:0000256" key="6">
    <source>
        <dbReference type="ARBA" id="ARBA00023136"/>
    </source>
</evidence>
<feature type="transmembrane region" description="Helical" evidence="7">
    <location>
        <begin position="244"/>
        <end position="265"/>
    </location>
</feature>
<keyword evidence="5 7" id="KW-1133">Transmembrane helix</keyword>
<comment type="subcellular location">
    <subcellularLocation>
        <location evidence="1">Cell membrane</location>
        <topology evidence="1">Multi-pass membrane protein</topology>
    </subcellularLocation>
</comment>
<dbReference type="InterPro" id="IPR011701">
    <property type="entry name" value="MFS"/>
</dbReference>
<feature type="transmembrane region" description="Helical" evidence="7">
    <location>
        <begin position="189"/>
        <end position="206"/>
    </location>
</feature>
<dbReference type="PANTHER" id="PTHR23513">
    <property type="entry name" value="INTEGRAL MEMBRANE EFFLUX PROTEIN-RELATED"/>
    <property type="match status" value="1"/>
</dbReference>
<organism evidence="9 10">
    <name type="scientific">Paenibacillus campinasensis</name>
    <dbReference type="NCBI Taxonomy" id="66347"/>
    <lineage>
        <taxon>Bacteria</taxon>
        <taxon>Bacillati</taxon>
        <taxon>Bacillota</taxon>
        <taxon>Bacilli</taxon>
        <taxon>Bacillales</taxon>
        <taxon>Paenibacillaceae</taxon>
        <taxon>Paenibacillus</taxon>
    </lineage>
</organism>
<dbReference type="RefSeq" id="WP_095265082.1">
    <property type="nucleotide sequence ID" value="NZ_NPBY01000030.1"/>
</dbReference>
<sequence length="418" mass="46378">MDKNTRLPRVGPKAAPSTAPASLWSNRNFLYLWTGTILSNFGYQIYLVALPLLIYDMTRSALTMSMMRAIDFFPNIMIGMVAGVIVDRFSRKRVMSISVLLRLFTLAGIMFLLYANRLELWHLYVLGFVLSAAGYTFGNSHHSVLPLLLDKKQLTAANAQLTFVDTLIMMVGPGVAGVLIAAFSYEVSFGIFLACIVLLWICVSLTRIPETASRATGAKFSVWKEMKEGIDALLDNKVLLTPTLAVLFNNFSASLTSGVLMFFAVDVLHATDQQVGLMIGMGAAGGMVGSVCIPWLRKRYGRGRLYVGCVLTEVLGFLLLVFAYAWWVIGFGLFIRTFAITMSNVVYFTIRQEFTPNHLLGRVAGTSSMLMKLALPLGLFISGIWAEYLPIPLLFLMSAVLTFMMFLILRKHSFVNVQ</sequence>
<dbReference type="AlphaFoldDB" id="A0A268EW78"/>
<proteinExistence type="predicted"/>
<dbReference type="PROSITE" id="PS50850">
    <property type="entry name" value="MFS"/>
    <property type="match status" value="1"/>
</dbReference>
<dbReference type="Gene3D" id="1.20.1250.20">
    <property type="entry name" value="MFS general substrate transporter like domains"/>
    <property type="match status" value="1"/>
</dbReference>
<dbReference type="InterPro" id="IPR020846">
    <property type="entry name" value="MFS_dom"/>
</dbReference>
<evidence type="ECO:0000256" key="4">
    <source>
        <dbReference type="ARBA" id="ARBA00022692"/>
    </source>
</evidence>
<feature type="transmembrane region" description="Helical" evidence="7">
    <location>
        <begin position="305"/>
        <end position="327"/>
    </location>
</feature>
<dbReference type="PANTHER" id="PTHR23513:SF6">
    <property type="entry name" value="MAJOR FACILITATOR SUPERFAMILY ASSOCIATED DOMAIN-CONTAINING PROTEIN"/>
    <property type="match status" value="1"/>
</dbReference>
<name>A0A268EW78_9BACL</name>
<keyword evidence="3" id="KW-1003">Cell membrane</keyword>
<dbReference type="Pfam" id="PF07690">
    <property type="entry name" value="MFS_1"/>
    <property type="match status" value="1"/>
</dbReference>
<feature type="transmembrane region" description="Helical" evidence="7">
    <location>
        <begin position="30"/>
        <end position="54"/>
    </location>
</feature>
<evidence type="ECO:0000256" key="7">
    <source>
        <dbReference type="SAM" id="Phobius"/>
    </source>
</evidence>
<dbReference type="SUPFAM" id="SSF103473">
    <property type="entry name" value="MFS general substrate transporter"/>
    <property type="match status" value="1"/>
</dbReference>
<dbReference type="GO" id="GO:0022857">
    <property type="term" value="F:transmembrane transporter activity"/>
    <property type="evidence" value="ECO:0007669"/>
    <property type="project" value="InterPro"/>
</dbReference>
<keyword evidence="6 7" id="KW-0472">Membrane</keyword>
<feature type="transmembrane region" description="Helical" evidence="7">
    <location>
        <begin position="97"/>
        <end position="115"/>
    </location>
</feature>
<evidence type="ECO:0000313" key="9">
    <source>
        <dbReference type="EMBL" id="PAD77382.1"/>
    </source>
</evidence>
<accession>A0A268EW78</accession>
<feature type="transmembrane region" description="Helical" evidence="7">
    <location>
        <begin position="66"/>
        <end position="85"/>
    </location>
</feature>
<comment type="caution">
    <text evidence="9">The sequence shown here is derived from an EMBL/GenBank/DDBJ whole genome shotgun (WGS) entry which is preliminary data.</text>
</comment>
<evidence type="ECO:0000259" key="8">
    <source>
        <dbReference type="PROSITE" id="PS50850"/>
    </source>
</evidence>
<dbReference type="GO" id="GO:0005886">
    <property type="term" value="C:plasma membrane"/>
    <property type="evidence" value="ECO:0007669"/>
    <property type="project" value="UniProtKB-SubCell"/>
</dbReference>
<keyword evidence="2" id="KW-0813">Transport</keyword>
<keyword evidence="4 7" id="KW-0812">Transmembrane</keyword>
<feature type="transmembrane region" description="Helical" evidence="7">
    <location>
        <begin position="277"/>
        <end position="296"/>
    </location>
</feature>
<evidence type="ECO:0000256" key="3">
    <source>
        <dbReference type="ARBA" id="ARBA00022475"/>
    </source>
</evidence>
<protein>
    <recommendedName>
        <fullName evidence="8">Major facilitator superfamily (MFS) profile domain-containing protein</fullName>
    </recommendedName>
</protein>
<evidence type="ECO:0000256" key="5">
    <source>
        <dbReference type="ARBA" id="ARBA00022989"/>
    </source>
</evidence>
<dbReference type="OrthoDB" id="9775268at2"/>
<dbReference type="EMBL" id="NPBY01000030">
    <property type="protein sequence ID" value="PAD77382.1"/>
    <property type="molecule type" value="Genomic_DNA"/>
</dbReference>
<feature type="transmembrane region" description="Helical" evidence="7">
    <location>
        <begin position="362"/>
        <end position="385"/>
    </location>
</feature>
<dbReference type="CDD" id="cd06173">
    <property type="entry name" value="MFS_MefA_like"/>
    <property type="match status" value="1"/>
</dbReference>
<feature type="transmembrane region" description="Helical" evidence="7">
    <location>
        <begin position="121"/>
        <end position="138"/>
    </location>
</feature>
<evidence type="ECO:0000256" key="2">
    <source>
        <dbReference type="ARBA" id="ARBA00022448"/>
    </source>
</evidence>